<dbReference type="EMBL" id="CAFAAI010000263">
    <property type="protein sequence ID" value="CAB4808436.1"/>
    <property type="molecule type" value="Genomic_DNA"/>
</dbReference>
<name>A0A6J6YMN0_9ZZZZ</name>
<sequence>MIERRRTNKPIPAGKVSNATMRMPSDVRSMNAALSPRVTKRESSGTKVVAIDTASKPWGSTKKVKAAVYAACWPSPEPRARFFTTTMETWLAIA</sequence>
<protein>
    <submittedName>
        <fullName evidence="2">Unannotated protein</fullName>
    </submittedName>
</protein>
<reference evidence="2" key="1">
    <citation type="submission" date="2020-05" db="EMBL/GenBank/DDBJ databases">
        <authorList>
            <person name="Chiriac C."/>
            <person name="Salcher M."/>
            <person name="Ghai R."/>
            <person name="Kavagutti S V."/>
        </authorList>
    </citation>
    <scope>NUCLEOTIDE SEQUENCE</scope>
</reference>
<feature type="region of interest" description="Disordered" evidence="1">
    <location>
        <begin position="1"/>
        <end position="45"/>
    </location>
</feature>
<accession>A0A6J6YMN0</accession>
<proteinExistence type="predicted"/>
<organism evidence="2">
    <name type="scientific">freshwater metagenome</name>
    <dbReference type="NCBI Taxonomy" id="449393"/>
    <lineage>
        <taxon>unclassified sequences</taxon>
        <taxon>metagenomes</taxon>
        <taxon>ecological metagenomes</taxon>
    </lineage>
</organism>
<dbReference type="AlphaFoldDB" id="A0A6J6YMN0"/>
<evidence type="ECO:0000313" key="2">
    <source>
        <dbReference type="EMBL" id="CAB4808436.1"/>
    </source>
</evidence>
<gene>
    <name evidence="2" type="ORF">UFOPK2992_01413</name>
</gene>
<evidence type="ECO:0000256" key="1">
    <source>
        <dbReference type="SAM" id="MobiDB-lite"/>
    </source>
</evidence>